<dbReference type="PANTHER" id="PTHR48041">
    <property type="entry name" value="ABC TRANSPORTER G FAMILY MEMBER 28"/>
    <property type="match status" value="1"/>
</dbReference>
<evidence type="ECO:0000313" key="11">
    <source>
        <dbReference type="EMBL" id="KYN06510.1"/>
    </source>
</evidence>
<dbReference type="Proteomes" id="UP000078542">
    <property type="component" value="Unassembled WGS sequence"/>
</dbReference>
<feature type="transmembrane region" description="Helical" evidence="9">
    <location>
        <begin position="527"/>
        <end position="553"/>
    </location>
</feature>
<evidence type="ECO:0000256" key="8">
    <source>
        <dbReference type="ARBA" id="ARBA00023136"/>
    </source>
</evidence>
<evidence type="ECO:0000256" key="4">
    <source>
        <dbReference type="ARBA" id="ARBA00022692"/>
    </source>
</evidence>
<dbReference type="PROSITE" id="PS50893">
    <property type="entry name" value="ABC_TRANSPORTER_2"/>
    <property type="match status" value="1"/>
</dbReference>
<keyword evidence="8 9" id="KW-0472">Membrane</keyword>
<dbReference type="SUPFAM" id="SSF52540">
    <property type="entry name" value="P-loop containing nucleoside triphosphate hydrolases"/>
    <property type="match status" value="1"/>
</dbReference>
<protein>
    <submittedName>
        <fullName evidence="11">ATP-binding cassette sub-family G member 1</fullName>
    </submittedName>
</protein>
<dbReference type="GO" id="GO:0016887">
    <property type="term" value="F:ATP hydrolysis activity"/>
    <property type="evidence" value="ECO:0007669"/>
    <property type="project" value="InterPro"/>
</dbReference>
<evidence type="ECO:0000256" key="1">
    <source>
        <dbReference type="ARBA" id="ARBA00004141"/>
    </source>
</evidence>
<dbReference type="GO" id="GO:0005886">
    <property type="term" value="C:plasma membrane"/>
    <property type="evidence" value="ECO:0007669"/>
    <property type="project" value="TreeGrafter"/>
</dbReference>
<dbReference type="PROSITE" id="PS00211">
    <property type="entry name" value="ABC_TRANSPORTER_1"/>
    <property type="match status" value="1"/>
</dbReference>
<accession>A0A195D0R9</accession>
<dbReference type="GO" id="GO:0005524">
    <property type="term" value="F:ATP binding"/>
    <property type="evidence" value="ECO:0007669"/>
    <property type="project" value="UniProtKB-KW"/>
</dbReference>
<evidence type="ECO:0000256" key="5">
    <source>
        <dbReference type="ARBA" id="ARBA00022741"/>
    </source>
</evidence>
<dbReference type="Pfam" id="PF01061">
    <property type="entry name" value="ABC2_membrane"/>
    <property type="match status" value="1"/>
</dbReference>
<feature type="transmembrane region" description="Helical" evidence="9">
    <location>
        <begin position="484"/>
        <end position="507"/>
    </location>
</feature>
<dbReference type="Gene3D" id="3.40.50.300">
    <property type="entry name" value="P-loop containing nucleotide triphosphate hydrolases"/>
    <property type="match status" value="1"/>
</dbReference>
<dbReference type="Pfam" id="PF00005">
    <property type="entry name" value="ABC_tran"/>
    <property type="match status" value="1"/>
</dbReference>
<feature type="domain" description="ABC transporter" evidence="10">
    <location>
        <begin position="49"/>
        <end position="288"/>
    </location>
</feature>
<keyword evidence="6 11" id="KW-0067">ATP-binding</keyword>
<dbReference type="InterPro" id="IPR003593">
    <property type="entry name" value="AAA+_ATPase"/>
</dbReference>
<evidence type="ECO:0000256" key="2">
    <source>
        <dbReference type="ARBA" id="ARBA00005814"/>
    </source>
</evidence>
<keyword evidence="4 9" id="KW-0812">Transmembrane</keyword>
<evidence type="ECO:0000256" key="3">
    <source>
        <dbReference type="ARBA" id="ARBA00022448"/>
    </source>
</evidence>
<dbReference type="InterPro" id="IPR027417">
    <property type="entry name" value="P-loop_NTPase"/>
</dbReference>
<gene>
    <name evidence="11" type="ORF">ALC62_02589</name>
</gene>
<comment type="similarity">
    <text evidence="2">Belongs to the ABC transporter superfamily. ABCG family. Eye pigment precursor importer (TC 3.A.1.204) subfamily.</text>
</comment>
<dbReference type="InterPro" id="IPR050352">
    <property type="entry name" value="ABCG_transporters"/>
</dbReference>
<evidence type="ECO:0000256" key="9">
    <source>
        <dbReference type="SAM" id="Phobius"/>
    </source>
</evidence>
<dbReference type="InterPro" id="IPR043926">
    <property type="entry name" value="ABCG_dom"/>
</dbReference>
<comment type="subcellular location">
    <subcellularLocation>
        <location evidence="1">Membrane</location>
        <topology evidence="1">Multi-pass membrane protein</topology>
    </subcellularLocation>
</comment>
<dbReference type="AlphaFoldDB" id="A0A195D0R9"/>
<keyword evidence="5" id="KW-0547">Nucleotide-binding</keyword>
<feature type="transmembrane region" description="Helical" evidence="9">
    <location>
        <begin position="565"/>
        <end position="589"/>
    </location>
</feature>
<feature type="transmembrane region" description="Helical" evidence="9">
    <location>
        <begin position="627"/>
        <end position="646"/>
    </location>
</feature>
<feature type="transmembrane region" description="Helical" evidence="9">
    <location>
        <begin position="595"/>
        <end position="615"/>
    </location>
</feature>
<dbReference type="Pfam" id="PF19055">
    <property type="entry name" value="ABC2_membrane_7"/>
    <property type="match status" value="1"/>
</dbReference>
<dbReference type="InterPro" id="IPR017871">
    <property type="entry name" value="ABC_transporter-like_CS"/>
</dbReference>
<dbReference type="CDD" id="cd03213">
    <property type="entry name" value="ABCG_EPDR"/>
    <property type="match status" value="1"/>
</dbReference>
<dbReference type="PANTHER" id="PTHR48041:SF6">
    <property type="entry name" value="PROTEIN WHITE-LIKE PROTEIN"/>
    <property type="match status" value="1"/>
</dbReference>
<dbReference type="STRING" id="456900.A0A195D0R9"/>
<keyword evidence="7 9" id="KW-1133">Transmembrane helix</keyword>
<dbReference type="GO" id="GO:0140359">
    <property type="term" value="F:ABC-type transporter activity"/>
    <property type="evidence" value="ECO:0007669"/>
    <property type="project" value="InterPro"/>
</dbReference>
<name>A0A195D0R9_9HYME</name>
<dbReference type="SMART" id="SM00382">
    <property type="entry name" value="AAA"/>
    <property type="match status" value="1"/>
</dbReference>
<reference evidence="11 12" key="1">
    <citation type="submission" date="2016-03" db="EMBL/GenBank/DDBJ databases">
        <title>Cyphomyrmex costatus WGS genome.</title>
        <authorList>
            <person name="Nygaard S."/>
            <person name="Hu H."/>
            <person name="Boomsma J."/>
            <person name="Zhang G."/>
        </authorList>
    </citation>
    <scope>NUCLEOTIDE SEQUENCE [LARGE SCALE GENOMIC DNA]</scope>
    <source>
        <strain evidence="11">MS0001</strain>
        <tissue evidence="11">Whole body</tissue>
    </source>
</reference>
<evidence type="ECO:0000313" key="12">
    <source>
        <dbReference type="Proteomes" id="UP000078542"/>
    </source>
</evidence>
<proteinExistence type="inferred from homology"/>
<feature type="transmembrane region" description="Helical" evidence="9">
    <location>
        <begin position="680"/>
        <end position="698"/>
    </location>
</feature>
<dbReference type="InterPro" id="IPR013525">
    <property type="entry name" value="ABC2_TM"/>
</dbReference>
<keyword evidence="3" id="KW-0813">Transport</keyword>
<feature type="transmembrane region" description="Helical" evidence="9">
    <location>
        <begin position="453"/>
        <end position="472"/>
    </location>
</feature>
<keyword evidence="12" id="KW-1185">Reference proteome</keyword>
<dbReference type="FunFam" id="3.40.50.300:FF:000891">
    <property type="entry name" value="ATP-binding cassette sub-family G member"/>
    <property type="match status" value="1"/>
</dbReference>
<evidence type="ECO:0000256" key="7">
    <source>
        <dbReference type="ARBA" id="ARBA00022989"/>
    </source>
</evidence>
<dbReference type="EMBL" id="KQ977004">
    <property type="protein sequence ID" value="KYN06510.1"/>
    <property type="molecule type" value="Genomic_DNA"/>
</dbReference>
<dbReference type="InterPro" id="IPR003439">
    <property type="entry name" value="ABC_transporter-like_ATP-bd"/>
</dbReference>
<organism evidence="11 12">
    <name type="scientific">Cyphomyrmex costatus</name>
    <dbReference type="NCBI Taxonomy" id="456900"/>
    <lineage>
        <taxon>Eukaryota</taxon>
        <taxon>Metazoa</taxon>
        <taxon>Ecdysozoa</taxon>
        <taxon>Arthropoda</taxon>
        <taxon>Hexapoda</taxon>
        <taxon>Insecta</taxon>
        <taxon>Pterygota</taxon>
        <taxon>Neoptera</taxon>
        <taxon>Endopterygota</taxon>
        <taxon>Hymenoptera</taxon>
        <taxon>Apocrita</taxon>
        <taxon>Aculeata</taxon>
        <taxon>Formicoidea</taxon>
        <taxon>Formicidae</taxon>
        <taxon>Myrmicinae</taxon>
        <taxon>Cyphomyrmex</taxon>
    </lineage>
</organism>
<sequence length="706" mass="79316">MKHEGNCSTADDSNGILLQPRKNSAVRLQIVPMQPKTITHLPKRPPVDLAFTDLTYKVREGRKNNSKTILKSVSGRLRSSELTAIMGPSGAGKSTLLNILTGYKTSNAEGSITINGQERNLSAFRKLSCYIMQDNQLHMNLTVAEAMKVAASLKLGSHVSQTEKEEVIQEILETLGLSEHRRTMTSNLSGGQKKRLSIALELVNNPPIMFFDEPTSGLDSSSCFQCISLLKTLARGGRTIICTIHQPSARLFEMFDALYTLAEGQCVYQGSTSQLVPFLRTIGLNCPSYHNPASFIIEVSCGEYGDNIKNLINAINNGKYDIREGHPFPETKEGMNNCTAATGILKNSDNLDKAKKTIKDKNDVSNLQEKFSEEKSEISNGKLIHGYATNDIAKQALDVAIPMDLDKKDNANIALLDESIIVTPERYPISEFKQFYIILKRALLFSRRDWTLMYLRLFAHILVAGLISALYYDIGNDGAKVLSNLGFLFFNMLFLMYTSMTITILSFPLELPVLLKENFNRWYSLKSYYFAITISDLPFQTVFCVLYVTVVYFLTSQPADITRFFMFLGTCLLISFVAQSVGLMVGAAMNVQNGVFLAPVMSVPFLLFSGFFVSFDAIPVYLRWITYLSYIRYGFEGTALTIYGYGREKLKCFQVYCHFKDPETTLEELDMLDADFTLDILALLLIFVVLRISAYLFLRWKIKTAR</sequence>
<evidence type="ECO:0000256" key="6">
    <source>
        <dbReference type="ARBA" id="ARBA00022840"/>
    </source>
</evidence>
<evidence type="ECO:0000259" key="10">
    <source>
        <dbReference type="PROSITE" id="PS50893"/>
    </source>
</evidence>